<reference evidence="2" key="1">
    <citation type="submission" date="2021-03" db="EMBL/GenBank/DDBJ databases">
        <title>Antimicrobial resistance genes in bacteria isolated from Japanese honey, and their potential for conferring macrolide and lincosamide resistance in the American foulbrood pathogen Paenibacillus larvae.</title>
        <authorList>
            <person name="Okamoto M."/>
            <person name="Kumagai M."/>
            <person name="Kanamori H."/>
            <person name="Takamatsu D."/>
        </authorList>
    </citation>
    <scope>NUCLEOTIDE SEQUENCE</scope>
    <source>
        <strain evidence="2">J2TS6</strain>
    </source>
</reference>
<dbReference type="Gene3D" id="3.40.710.10">
    <property type="entry name" value="DD-peptidase/beta-lactamase superfamily"/>
    <property type="match status" value="1"/>
</dbReference>
<evidence type="ECO:0000259" key="1">
    <source>
        <dbReference type="Pfam" id="PF00144"/>
    </source>
</evidence>
<dbReference type="Proteomes" id="UP000679779">
    <property type="component" value="Unassembled WGS sequence"/>
</dbReference>
<keyword evidence="3" id="KW-1185">Reference proteome</keyword>
<accession>A0A920C8P6</accession>
<dbReference type="PANTHER" id="PTHR43283:SF7">
    <property type="entry name" value="BETA-LACTAMASE-RELATED DOMAIN-CONTAINING PROTEIN"/>
    <property type="match status" value="1"/>
</dbReference>
<organism evidence="2 3">
    <name type="scientific">Paenibacillus albilobatus</name>
    <dbReference type="NCBI Taxonomy" id="2716884"/>
    <lineage>
        <taxon>Bacteria</taxon>
        <taxon>Bacillati</taxon>
        <taxon>Bacillota</taxon>
        <taxon>Bacilli</taxon>
        <taxon>Bacillales</taxon>
        <taxon>Paenibacillaceae</taxon>
        <taxon>Paenibacillus</taxon>
    </lineage>
</organism>
<protein>
    <submittedName>
        <fullName evidence="2">6-aminohexanoate-dimer hydrolase</fullName>
    </submittedName>
</protein>
<dbReference type="InterPro" id="IPR050789">
    <property type="entry name" value="Diverse_Enzym_Activities"/>
</dbReference>
<dbReference type="GO" id="GO:0016787">
    <property type="term" value="F:hydrolase activity"/>
    <property type="evidence" value="ECO:0007669"/>
    <property type="project" value="UniProtKB-KW"/>
</dbReference>
<evidence type="ECO:0000313" key="3">
    <source>
        <dbReference type="Proteomes" id="UP000679779"/>
    </source>
</evidence>
<dbReference type="PANTHER" id="PTHR43283">
    <property type="entry name" value="BETA-LACTAMASE-RELATED"/>
    <property type="match status" value="1"/>
</dbReference>
<dbReference type="Pfam" id="PF00144">
    <property type="entry name" value="Beta-lactamase"/>
    <property type="match status" value="1"/>
</dbReference>
<comment type="caution">
    <text evidence="2">The sequence shown here is derived from an EMBL/GenBank/DDBJ whole genome shotgun (WGS) entry which is preliminary data.</text>
</comment>
<sequence>MTLELQYSTPQAEGLNAEMLDGLDYFLKQRRYRLVNSVLVVKNGKIVFERYYNKYNENSRNHIKSIWKSILSLLTGICLDKGMIRSLDEPIGDYLAAFQMGVHPYHKAITIRHLLTMSSGIYWNGGVHYHCPMVEQMKRLRDWIAHVADVAMKDYPGSTYVYKEWDALLLSAVIGNAFGNTSYELCEELLYKPLGILSGKWAESPCGVSYTVMKGEEHSDLSARDLAKIGLLVLNNGIVEGKRIISEHYIKEMLRPTENNSSYGYLWWILENGYGCRGFGGQEINILPKHNMITVIQATPTPSSKTYGDIHKDVLEKSVVLA</sequence>
<name>A0A920C8P6_9BACL</name>
<dbReference type="AlphaFoldDB" id="A0A920C8P6"/>
<proteinExistence type="predicted"/>
<dbReference type="InterPro" id="IPR012338">
    <property type="entry name" value="Beta-lactam/transpept-like"/>
</dbReference>
<dbReference type="InterPro" id="IPR001466">
    <property type="entry name" value="Beta-lactam-related"/>
</dbReference>
<evidence type="ECO:0000313" key="2">
    <source>
        <dbReference type="EMBL" id="GIO28948.1"/>
    </source>
</evidence>
<dbReference type="RefSeq" id="WP_160041797.1">
    <property type="nucleotide sequence ID" value="NZ_BORQ01000001.1"/>
</dbReference>
<keyword evidence="2" id="KW-0378">Hydrolase</keyword>
<dbReference type="SUPFAM" id="SSF56601">
    <property type="entry name" value="beta-lactamase/transpeptidase-like"/>
    <property type="match status" value="1"/>
</dbReference>
<dbReference type="EMBL" id="BORQ01000001">
    <property type="protein sequence ID" value="GIO28948.1"/>
    <property type="molecule type" value="Genomic_DNA"/>
</dbReference>
<feature type="domain" description="Beta-lactamase-related" evidence="1">
    <location>
        <begin position="37"/>
        <end position="302"/>
    </location>
</feature>
<gene>
    <name evidence="2" type="ORF">J2TS6_00890</name>
</gene>